<evidence type="ECO:0000313" key="1">
    <source>
        <dbReference type="EMBL" id="KAJ5068542.1"/>
    </source>
</evidence>
<organism evidence="1 2">
    <name type="scientific">Anaeramoeba ignava</name>
    <name type="common">Anaerobic marine amoeba</name>
    <dbReference type="NCBI Taxonomy" id="1746090"/>
    <lineage>
        <taxon>Eukaryota</taxon>
        <taxon>Metamonada</taxon>
        <taxon>Anaeramoebidae</taxon>
        <taxon>Anaeramoeba</taxon>
    </lineage>
</organism>
<evidence type="ECO:0000313" key="2">
    <source>
        <dbReference type="Proteomes" id="UP001149090"/>
    </source>
</evidence>
<protein>
    <submittedName>
        <fullName evidence="1">Uncharacterized protein</fullName>
    </submittedName>
</protein>
<proteinExistence type="predicted"/>
<sequence length="193" mass="22738">MEGFHLKCFWCEQYTPKPFLINCQCGAVYCFSCFYYKVLGNLEGKCFNCKKLIPIENYTNETGLENMKISTEKIKSNEDEMKVVEALIQAQEKGRQKMACPYLEFDGICKLKDHIEHRFEPQMLRLHKPEIVVCPNLFKPCDNPICPYQHPNLKEIQNVIQKDTRKIKLDKFVLIIFIKVECPNYGCPFEHKR</sequence>
<keyword evidence="2" id="KW-1185">Reference proteome</keyword>
<dbReference type="AlphaFoldDB" id="A0A9Q0L8Z3"/>
<dbReference type="Proteomes" id="UP001149090">
    <property type="component" value="Unassembled WGS sequence"/>
</dbReference>
<gene>
    <name evidence="1" type="ORF">M0811_02483</name>
</gene>
<accession>A0A9Q0L8Z3</accession>
<reference evidence="1" key="1">
    <citation type="submission" date="2022-10" db="EMBL/GenBank/DDBJ databases">
        <title>Novel sulphate-reducing endosymbionts in the free-living metamonad Anaeramoeba.</title>
        <authorList>
            <person name="Jerlstrom-Hultqvist J."/>
            <person name="Cepicka I."/>
            <person name="Gallot-Lavallee L."/>
            <person name="Salas-Leiva D."/>
            <person name="Curtis B.A."/>
            <person name="Zahonova K."/>
            <person name="Pipaliya S."/>
            <person name="Dacks J."/>
            <person name="Roger A.J."/>
        </authorList>
    </citation>
    <scope>NUCLEOTIDE SEQUENCE</scope>
    <source>
        <strain evidence="1">BMAN</strain>
    </source>
</reference>
<comment type="caution">
    <text evidence="1">The sequence shown here is derived from an EMBL/GenBank/DDBJ whole genome shotgun (WGS) entry which is preliminary data.</text>
</comment>
<dbReference type="EMBL" id="JAPDFW010000114">
    <property type="protein sequence ID" value="KAJ5068542.1"/>
    <property type="molecule type" value="Genomic_DNA"/>
</dbReference>
<name>A0A9Q0L8Z3_ANAIG</name>